<organism evidence="3 4">
    <name type="scientific">Roseovarius lutimaris</name>
    <dbReference type="NCBI Taxonomy" id="1005928"/>
    <lineage>
        <taxon>Bacteria</taxon>
        <taxon>Pseudomonadati</taxon>
        <taxon>Pseudomonadota</taxon>
        <taxon>Alphaproteobacteria</taxon>
        <taxon>Rhodobacterales</taxon>
        <taxon>Roseobacteraceae</taxon>
        <taxon>Roseovarius</taxon>
    </lineage>
</organism>
<name>A0A1I5GPA9_9RHOB</name>
<evidence type="ECO:0000259" key="2">
    <source>
        <dbReference type="Pfam" id="PF13579"/>
    </source>
</evidence>
<dbReference type="OrthoDB" id="9807414at2"/>
<dbReference type="InterPro" id="IPR028098">
    <property type="entry name" value="Glyco_trans_4-like_N"/>
</dbReference>
<evidence type="ECO:0000313" key="3">
    <source>
        <dbReference type="EMBL" id="SFO37381.1"/>
    </source>
</evidence>
<dbReference type="EMBL" id="FOVP01000034">
    <property type="protein sequence ID" value="SFO37381.1"/>
    <property type="molecule type" value="Genomic_DNA"/>
</dbReference>
<proteinExistence type="predicted"/>
<dbReference type="PANTHER" id="PTHR45947">
    <property type="entry name" value="SULFOQUINOVOSYL TRANSFERASE SQD2"/>
    <property type="match status" value="1"/>
</dbReference>
<keyword evidence="4" id="KW-1185">Reference proteome</keyword>
<dbReference type="Proteomes" id="UP000198599">
    <property type="component" value="Unassembled WGS sequence"/>
</dbReference>
<accession>A0A1I5GPA9</accession>
<dbReference type="RefSeq" id="WP_092842250.1">
    <property type="nucleotide sequence ID" value="NZ_FOVP01000034.1"/>
</dbReference>
<dbReference type="STRING" id="1005928.SAMN04487859_1349"/>
<dbReference type="Gene3D" id="3.40.50.2000">
    <property type="entry name" value="Glycogen Phosphorylase B"/>
    <property type="match status" value="2"/>
</dbReference>
<gene>
    <name evidence="3" type="ORF">SAMN04487859_1349</name>
</gene>
<sequence>MTAGQDQSREIAHGLARAGRFLAEVGDDAALNILHEAVDLCRDTETLRALCEGALNLYDLDCLNEALPRLAASGGSAPGVRAFIEDVRSGPLRAAELAGRLQNRQSLDLSPVSGRVLYVLHQSVPYASDGYATRSHGLAKALLKRGVDLVCLTRPGFPFDLFPNDDPGHDIPLEQAIDGVVYHHISTPTWAAFPRRPSDHMAHASVDYLDEAAKRLGAEIRRHRPACVVAASNHTTALPACLAAHAAGLPFVYEVRGFWEITHASRNPAYALTTTGRQERFLEVETARAAEAVLTLTEPMRDELIARDVDPGRISLVPNSCDPDRFVPIPRDVALMRALALPPDVPVIGYVGSFIQYEGLDDLTLACAALRRSGRAFRLLLIGSEPPDAAGAFPITEKIKRIAQEQGVDDWLILPGRVPHDDVGRYYSLIDIAPFPRKSQPVTELVSPLKPLEALAMEKAVVVSSVAGLTGMISDNETGLVFLKGDIGALTAALERLVEDEALRHRLGQEGRRWVLAHRSWERTADKLAVALQHLAGP</sequence>
<dbReference type="InterPro" id="IPR050194">
    <property type="entry name" value="Glycosyltransferase_grp1"/>
</dbReference>
<feature type="domain" description="Glycosyl transferase family 1" evidence="1">
    <location>
        <begin position="337"/>
        <end position="514"/>
    </location>
</feature>
<keyword evidence="3" id="KW-0808">Transferase</keyword>
<dbReference type="AlphaFoldDB" id="A0A1I5GPA9"/>
<dbReference type="PANTHER" id="PTHR45947:SF3">
    <property type="entry name" value="SULFOQUINOVOSYL TRANSFERASE SQD2"/>
    <property type="match status" value="1"/>
</dbReference>
<feature type="domain" description="Glycosyltransferase subfamily 4-like N-terminal" evidence="2">
    <location>
        <begin position="130"/>
        <end position="319"/>
    </location>
</feature>
<dbReference type="Pfam" id="PF00534">
    <property type="entry name" value="Glycos_transf_1"/>
    <property type="match status" value="1"/>
</dbReference>
<evidence type="ECO:0000313" key="4">
    <source>
        <dbReference type="Proteomes" id="UP000198599"/>
    </source>
</evidence>
<protein>
    <submittedName>
        <fullName evidence="3">Glycosyltransferase involved in cell wall bisynthesis</fullName>
    </submittedName>
</protein>
<dbReference type="InterPro" id="IPR001296">
    <property type="entry name" value="Glyco_trans_1"/>
</dbReference>
<dbReference type="SUPFAM" id="SSF53756">
    <property type="entry name" value="UDP-Glycosyltransferase/glycogen phosphorylase"/>
    <property type="match status" value="1"/>
</dbReference>
<evidence type="ECO:0000259" key="1">
    <source>
        <dbReference type="Pfam" id="PF00534"/>
    </source>
</evidence>
<dbReference type="CDD" id="cd03794">
    <property type="entry name" value="GT4_WbuB-like"/>
    <property type="match status" value="1"/>
</dbReference>
<reference evidence="4" key="1">
    <citation type="submission" date="2016-10" db="EMBL/GenBank/DDBJ databases">
        <authorList>
            <person name="Varghese N."/>
            <person name="Submissions S."/>
        </authorList>
    </citation>
    <scope>NUCLEOTIDE SEQUENCE [LARGE SCALE GENOMIC DNA]</scope>
    <source>
        <strain evidence="4">DSM 28463</strain>
    </source>
</reference>
<dbReference type="GO" id="GO:0016758">
    <property type="term" value="F:hexosyltransferase activity"/>
    <property type="evidence" value="ECO:0007669"/>
    <property type="project" value="TreeGrafter"/>
</dbReference>
<dbReference type="Pfam" id="PF13579">
    <property type="entry name" value="Glyco_trans_4_4"/>
    <property type="match status" value="1"/>
</dbReference>